<dbReference type="EMBL" id="JAPWTK010000011">
    <property type="protein sequence ID" value="KAJ8959799.1"/>
    <property type="molecule type" value="Genomic_DNA"/>
</dbReference>
<evidence type="ECO:0000313" key="2">
    <source>
        <dbReference type="Proteomes" id="UP001162162"/>
    </source>
</evidence>
<dbReference type="Proteomes" id="UP001162162">
    <property type="component" value="Unassembled WGS sequence"/>
</dbReference>
<reference evidence="1" key="1">
    <citation type="journal article" date="2023" name="Insect Mol. Biol.">
        <title>Genome sequencing provides insights into the evolution of gene families encoding plant cell wall-degrading enzymes in longhorned beetles.</title>
        <authorList>
            <person name="Shin N.R."/>
            <person name="Okamura Y."/>
            <person name="Kirsch R."/>
            <person name="Pauchet Y."/>
        </authorList>
    </citation>
    <scope>NUCLEOTIDE SEQUENCE</scope>
    <source>
        <strain evidence="1">AMC_N1</strain>
    </source>
</reference>
<accession>A0AAV8Z6N6</accession>
<organism evidence="1 2">
    <name type="scientific">Aromia moschata</name>
    <dbReference type="NCBI Taxonomy" id="1265417"/>
    <lineage>
        <taxon>Eukaryota</taxon>
        <taxon>Metazoa</taxon>
        <taxon>Ecdysozoa</taxon>
        <taxon>Arthropoda</taxon>
        <taxon>Hexapoda</taxon>
        <taxon>Insecta</taxon>
        <taxon>Pterygota</taxon>
        <taxon>Neoptera</taxon>
        <taxon>Endopterygota</taxon>
        <taxon>Coleoptera</taxon>
        <taxon>Polyphaga</taxon>
        <taxon>Cucujiformia</taxon>
        <taxon>Chrysomeloidea</taxon>
        <taxon>Cerambycidae</taxon>
        <taxon>Cerambycinae</taxon>
        <taxon>Callichromatini</taxon>
        <taxon>Aromia</taxon>
    </lineage>
</organism>
<keyword evidence="2" id="KW-1185">Reference proteome</keyword>
<protein>
    <submittedName>
        <fullName evidence="1">Uncharacterized protein</fullName>
    </submittedName>
</protein>
<name>A0AAV8Z6N6_9CUCU</name>
<evidence type="ECO:0000313" key="1">
    <source>
        <dbReference type="EMBL" id="KAJ8959799.1"/>
    </source>
</evidence>
<gene>
    <name evidence="1" type="ORF">NQ318_011531</name>
</gene>
<dbReference type="AlphaFoldDB" id="A0AAV8Z6N6"/>
<sequence length="158" mass="17784">MSYTLKTNPLRLDYKIEAASLQRPDTFTDLGVMNSVVENFHLHETCPPEVATLEQGSTAAILVDKSSVDEQRCAIRFRFRLEHRATDTLAKLQHVLGDSVFSRAQNRVANLPSSSDSLYLGLMPCILAPVPLSVLDPSEYHIIWMWYADGPRIVVRNI</sequence>
<proteinExistence type="predicted"/>
<comment type="caution">
    <text evidence="1">The sequence shown here is derived from an EMBL/GenBank/DDBJ whole genome shotgun (WGS) entry which is preliminary data.</text>
</comment>